<gene>
    <name evidence="3" type="ORF">CVIRNUC_005582</name>
</gene>
<comment type="caution">
    <text evidence="3">The sequence shown here is derived from an EMBL/GenBank/DDBJ whole genome shotgun (WGS) entry which is preliminary data.</text>
</comment>
<evidence type="ECO:0000259" key="2">
    <source>
        <dbReference type="PROSITE" id="PS00036"/>
    </source>
</evidence>
<dbReference type="Gene3D" id="1.20.5.170">
    <property type="match status" value="1"/>
</dbReference>
<dbReference type="EMBL" id="CAUYUE010000006">
    <property type="protein sequence ID" value="CAK0782142.1"/>
    <property type="molecule type" value="Genomic_DNA"/>
</dbReference>
<feature type="region of interest" description="Disordered" evidence="1">
    <location>
        <begin position="187"/>
        <end position="213"/>
    </location>
</feature>
<dbReference type="GO" id="GO:0003700">
    <property type="term" value="F:DNA-binding transcription factor activity"/>
    <property type="evidence" value="ECO:0007669"/>
    <property type="project" value="InterPro"/>
</dbReference>
<feature type="compositionally biased region" description="Basic and acidic residues" evidence="1">
    <location>
        <begin position="108"/>
        <end position="117"/>
    </location>
</feature>
<sequence length="481" mass="53029">MDAWPPDFPLPAMSRAEAPELDIDSLLDFASQSLQPTADPHAAAMKASAAPFHDEGIHMPFIALPIHRGSSFTGQGEELPNNMVSMMTYREQETDNRKNWAAIGEAKSSSEDDKQHTAADGLDNSIQALREKNRRAQRKFRERQKQKLADSEGKATELRKELEQLRVEKSKLETRNALLERLVTMKGSGAKSTVSDRDSAREETPRHASQGSQMVHLTVREGEPQSISLEELKQLPLSRLTHLWKEYVDELRASLGRAAGEEASPAGRRVVALVEELRTVLICLMAASPLGMQSLRALKMDAEKGGVTMEPPPPELHSSILRAIGLNPKQRRAALAYRNHLLSRMGATLRQRRDISLQLLCTLGTQLPPDKQTAAGTVLAQGGMAASRAAEALRNNIRDEQELYNHFLMAVRSLLTPLQSAIAISHAWPWFPDALTLFNSIAREDGTPGEHELLACPTPEGLAKLTATLPASLLPLQQEHP</sequence>
<proteinExistence type="predicted"/>
<name>A0AAV1I4X1_9CHLO</name>
<dbReference type="PROSITE" id="PS00036">
    <property type="entry name" value="BZIP_BASIC"/>
    <property type="match status" value="1"/>
</dbReference>
<feature type="domain" description="BZIP" evidence="2">
    <location>
        <begin position="130"/>
        <end position="143"/>
    </location>
</feature>
<feature type="compositionally biased region" description="Basic and acidic residues" evidence="1">
    <location>
        <begin position="194"/>
        <end position="206"/>
    </location>
</feature>
<feature type="compositionally biased region" description="Basic and acidic residues" evidence="1">
    <location>
        <begin position="143"/>
        <end position="154"/>
    </location>
</feature>
<evidence type="ECO:0000313" key="4">
    <source>
        <dbReference type="Proteomes" id="UP001314263"/>
    </source>
</evidence>
<feature type="region of interest" description="Disordered" evidence="1">
    <location>
        <begin position="105"/>
        <end position="154"/>
    </location>
</feature>
<evidence type="ECO:0000313" key="3">
    <source>
        <dbReference type="EMBL" id="CAK0782142.1"/>
    </source>
</evidence>
<dbReference type="AlphaFoldDB" id="A0AAV1I4X1"/>
<dbReference type="SUPFAM" id="SSF57959">
    <property type="entry name" value="Leucine zipper domain"/>
    <property type="match status" value="1"/>
</dbReference>
<accession>A0AAV1I4X1</accession>
<dbReference type="CDD" id="cd14688">
    <property type="entry name" value="bZIP_YAP"/>
    <property type="match status" value="1"/>
</dbReference>
<dbReference type="InterPro" id="IPR046347">
    <property type="entry name" value="bZIP_sf"/>
</dbReference>
<feature type="compositionally biased region" description="Basic residues" evidence="1">
    <location>
        <begin position="132"/>
        <end position="142"/>
    </location>
</feature>
<keyword evidence="4" id="KW-1185">Reference proteome</keyword>
<protein>
    <recommendedName>
        <fullName evidence="2">BZIP domain-containing protein</fullName>
    </recommendedName>
</protein>
<dbReference type="InterPro" id="IPR004827">
    <property type="entry name" value="bZIP"/>
</dbReference>
<evidence type="ECO:0000256" key="1">
    <source>
        <dbReference type="SAM" id="MobiDB-lite"/>
    </source>
</evidence>
<organism evidence="3 4">
    <name type="scientific">Coccomyxa viridis</name>
    <dbReference type="NCBI Taxonomy" id="1274662"/>
    <lineage>
        <taxon>Eukaryota</taxon>
        <taxon>Viridiplantae</taxon>
        <taxon>Chlorophyta</taxon>
        <taxon>core chlorophytes</taxon>
        <taxon>Trebouxiophyceae</taxon>
        <taxon>Trebouxiophyceae incertae sedis</taxon>
        <taxon>Coccomyxaceae</taxon>
        <taxon>Coccomyxa</taxon>
    </lineage>
</organism>
<reference evidence="3 4" key="1">
    <citation type="submission" date="2023-10" db="EMBL/GenBank/DDBJ databases">
        <authorList>
            <person name="Maclean D."/>
            <person name="Macfadyen A."/>
        </authorList>
    </citation>
    <scope>NUCLEOTIDE SEQUENCE [LARGE SCALE GENOMIC DNA]</scope>
</reference>
<dbReference type="Proteomes" id="UP001314263">
    <property type="component" value="Unassembled WGS sequence"/>
</dbReference>